<reference evidence="2" key="1">
    <citation type="journal article" date="2020" name="Stud. Mycol.">
        <title>101 Dothideomycetes genomes: a test case for predicting lifestyles and emergence of pathogens.</title>
        <authorList>
            <person name="Haridas S."/>
            <person name="Albert R."/>
            <person name="Binder M."/>
            <person name="Bloem J."/>
            <person name="Labutti K."/>
            <person name="Salamov A."/>
            <person name="Andreopoulos B."/>
            <person name="Baker S."/>
            <person name="Barry K."/>
            <person name="Bills G."/>
            <person name="Bluhm B."/>
            <person name="Cannon C."/>
            <person name="Castanera R."/>
            <person name="Culley D."/>
            <person name="Daum C."/>
            <person name="Ezra D."/>
            <person name="Gonzalez J."/>
            <person name="Henrissat B."/>
            <person name="Kuo A."/>
            <person name="Liang C."/>
            <person name="Lipzen A."/>
            <person name="Lutzoni F."/>
            <person name="Magnuson J."/>
            <person name="Mondo S."/>
            <person name="Nolan M."/>
            <person name="Ohm R."/>
            <person name="Pangilinan J."/>
            <person name="Park H.-J."/>
            <person name="Ramirez L."/>
            <person name="Alfaro M."/>
            <person name="Sun H."/>
            <person name="Tritt A."/>
            <person name="Yoshinaga Y."/>
            <person name="Zwiers L.-H."/>
            <person name="Turgeon B."/>
            <person name="Goodwin S."/>
            <person name="Spatafora J."/>
            <person name="Crous P."/>
            <person name="Grigoriev I."/>
        </authorList>
    </citation>
    <scope>NUCLEOTIDE SEQUENCE</scope>
    <source>
        <strain evidence="2">CBS 122681</strain>
    </source>
</reference>
<keyword evidence="1" id="KW-1133">Transmembrane helix</keyword>
<protein>
    <submittedName>
        <fullName evidence="2">Uncharacterized protein</fullName>
    </submittedName>
</protein>
<keyword evidence="1" id="KW-0472">Membrane</keyword>
<dbReference type="AlphaFoldDB" id="A0A6A6SMJ0"/>
<organism evidence="2 3">
    <name type="scientific">Lophiostoma macrostomum CBS 122681</name>
    <dbReference type="NCBI Taxonomy" id="1314788"/>
    <lineage>
        <taxon>Eukaryota</taxon>
        <taxon>Fungi</taxon>
        <taxon>Dikarya</taxon>
        <taxon>Ascomycota</taxon>
        <taxon>Pezizomycotina</taxon>
        <taxon>Dothideomycetes</taxon>
        <taxon>Pleosporomycetidae</taxon>
        <taxon>Pleosporales</taxon>
        <taxon>Lophiostomataceae</taxon>
        <taxon>Lophiostoma</taxon>
    </lineage>
</organism>
<proteinExistence type="predicted"/>
<evidence type="ECO:0000256" key="1">
    <source>
        <dbReference type="SAM" id="Phobius"/>
    </source>
</evidence>
<name>A0A6A6SMJ0_9PLEO</name>
<gene>
    <name evidence="2" type="ORF">K491DRAFT_310910</name>
</gene>
<dbReference type="Proteomes" id="UP000799324">
    <property type="component" value="Unassembled WGS sequence"/>
</dbReference>
<sequence>MDGFNSSSCSLLRVIHLELGRSFTPVYPCVSQRRSFDMPSRSFLCLFVIPSFSVPFLCHCVLCLGFALSGTGSARARPMESSEGLGRVVLTYMR</sequence>
<feature type="transmembrane region" description="Helical" evidence="1">
    <location>
        <begin position="43"/>
        <end position="68"/>
    </location>
</feature>
<dbReference type="EMBL" id="MU004626">
    <property type="protein sequence ID" value="KAF2647384.1"/>
    <property type="molecule type" value="Genomic_DNA"/>
</dbReference>
<evidence type="ECO:0000313" key="2">
    <source>
        <dbReference type="EMBL" id="KAF2647384.1"/>
    </source>
</evidence>
<keyword evidence="1" id="KW-0812">Transmembrane</keyword>
<evidence type="ECO:0000313" key="3">
    <source>
        <dbReference type="Proteomes" id="UP000799324"/>
    </source>
</evidence>
<keyword evidence="3" id="KW-1185">Reference proteome</keyword>
<accession>A0A6A6SMJ0</accession>